<keyword evidence="3" id="KW-1185">Reference proteome</keyword>
<reference evidence="2" key="1">
    <citation type="submission" date="2020-08" db="EMBL/GenBank/DDBJ databases">
        <title>Multicomponent nature underlies the extraordinary mechanical properties of spider dragline silk.</title>
        <authorList>
            <person name="Kono N."/>
            <person name="Nakamura H."/>
            <person name="Mori M."/>
            <person name="Yoshida Y."/>
            <person name="Ohtoshi R."/>
            <person name="Malay A.D."/>
            <person name="Moran D.A.P."/>
            <person name="Tomita M."/>
            <person name="Numata K."/>
            <person name="Arakawa K."/>
        </authorList>
    </citation>
    <scope>NUCLEOTIDE SEQUENCE</scope>
</reference>
<proteinExistence type="predicted"/>
<comment type="caution">
    <text evidence="2">The sequence shown here is derived from an EMBL/GenBank/DDBJ whole genome shotgun (WGS) entry which is preliminary data.</text>
</comment>
<feature type="compositionally biased region" description="Basic and acidic residues" evidence="1">
    <location>
        <begin position="144"/>
        <end position="155"/>
    </location>
</feature>
<evidence type="ECO:0000256" key="1">
    <source>
        <dbReference type="SAM" id="MobiDB-lite"/>
    </source>
</evidence>
<organism evidence="2 3">
    <name type="scientific">Nephila pilipes</name>
    <name type="common">Giant wood spider</name>
    <name type="synonym">Nephila maculata</name>
    <dbReference type="NCBI Taxonomy" id="299642"/>
    <lineage>
        <taxon>Eukaryota</taxon>
        <taxon>Metazoa</taxon>
        <taxon>Ecdysozoa</taxon>
        <taxon>Arthropoda</taxon>
        <taxon>Chelicerata</taxon>
        <taxon>Arachnida</taxon>
        <taxon>Araneae</taxon>
        <taxon>Araneomorphae</taxon>
        <taxon>Entelegynae</taxon>
        <taxon>Araneoidea</taxon>
        <taxon>Nephilidae</taxon>
        <taxon>Nephila</taxon>
    </lineage>
</organism>
<sequence length="155" mass="17923">MMDNAYTAEALTRVINVADATLSALFKYPFEDDEKQRKNIKDLEDIDESRNRYITARRSELRATAALNLTPPKLGRENRQETTPCYNKFDRLTIEDVQYFGNRRWMSHHPANSRKKLHTTQSPRQKGDTTTTCSTGPPPPALHPELEEMLFRQSP</sequence>
<dbReference type="Proteomes" id="UP000887013">
    <property type="component" value="Unassembled WGS sequence"/>
</dbReference>
<name>A0A8X6IE26_NEPPI</name>
<dbReference type="AlphaFoldDB" id="A0A8X6IE26"/>
<gene>
    <name evidence="2" type="ORF">NPIL_161621</name>
</gene>
<feature type="region of interest" description="Disordered" evidence="1">
    <location>
        <begin position="108"/>
        <end position="155"/>
    </location>
</feature>
<evidence type="ECO:0000313" key="2">
    <source>
        <dbReference type="EMBL" id="GFS41380.1"/>
    </source>
</evidence>
<dbReference type="EMBL" id="BMAW01043836">
    <property type="protein sequence ID" value="GFS41380.1"/>
    <property type="molecule type" value="Genomic_DNA"/>
</dbReference>
<accession>A0A8X6IE26</accession>
<feature type="compositionally biased region" description="Basic residues" evidence="1">
    <location>
        <begin position="108"/>
        <end position="118"/>
    </location>
</feature>
<evidence type="ECO:0000313" key="3">
    <source>
        <dbReference type="Proteomes" id="UP000887013"/>
    </source>
</evidence>
<protein>
    <submittedName>
        <fullName evidence="2">Uncharacterized protein</fullName>
    </submittedName>
</protein>